<dbReference type="Proteomes" id="UP000230407">
    <property type="component" value="Unassembled WGS sequence"/>
</dbReference>
<evidence type="ECO:0008006" key="4">
    <source>
        <dbReference type="Google" id="ProtNLM"/>
    </source>
</evidence>
<accession>A0A2M8LX60</accession>
<name>A0A2M8LX60_9ACTN</name>
<sequence length="175" mass="18261">MSISRSSLHAAAVATAVVSLGLTAPQASAVNAAEILGVRVSASADAGTHAIAAADPQAVQAAANLCGSGYSLNYAERLPDERRFGTLFTYENGRNSVCAIFDNNLGVRKYMKLKLCDNRVNGVCKTDEGNFTQYAGPVRITSDAAQCSKVTAIMKDSASSNVAIIDRVTTATHCN</sequence>
<protein>
    <recommendedName>
        <fullName evidence="4">Spore-associated protein A</fullName>
    </recommendedName>
</protein>
<proteinExistence type="predicted"/>
<keyword evidence="3" id="KW-1185">Reference proteome</keyword>
<dbReference type="EMBL" id="PGGW01000058">
    <property type="protein sequence ID" value="PJE96519.1"/>
    <property type="molecule type" value="Genomic_DNA"/>
</dbReference>
<dbReference type="AlphaFoldDB" id="A0A2M8LX60"/>
<feature type="signal peptide" evidence="1">
    <location>
        <begin position="1"/>
        <end position="29"/>
    </location>
</feature>
<dbReference type="RefSeq" id="WP_100203011.1">
    <property type="nucleotide sequence ID" value="NZ_PGGW01000058.1"/>
</dbReference>
<reference evidence="2 3" key="1">
    <citation type="submission" date="2017-11" db="EMBL/GenBank/DDBJ databases">
        <title>Streptomyces carmine sp. nov., a novel actinomycete isolated from Sophora alopecuroides in Xinjiang, China.</title>
        <authorList>
            <person name="Wang Y."/>
            <person name="Luo X."/>
            <person name="Wan C."/>
            <person name="Zhang L."/>
        </authorList>
    </citation>
    <scope>NUCLEOTIDE SEQUENCE [LARGE SCALE GENOMIC DNA]</scope>
    <source>
        <strain evidence="2 3">TRM SA0054</strain>
    </source>
</reference>
<keyword evidence="1" id="KW-0732">Signal</keyword>
<evidence type="ECO:0000313" key="2">
    <source>
        <dbReference type="EMBL" id="PJE96519.1"/>
    </source>
</evidence>
<evidence type="ECO:0000256" key="1">
    <source>
        <dbReference type="SAM" id="SignalP"/>
    </source>
</evidence>
<feature type="chain" id="PRO_5014850917" description="Spore-associated protein A" evidence="1">
    <location>
        <begin position="30"/>
        <end position="175"/>
    </location>
</feature>
<organism evidence="2 3">
    <name type="scientific">Streptomyces carminius</name>
    <dbReference type="NCBI Taxonomy" id="2665496"/>
    <lineage>
        <taxon>Bacteria</taxon>
        <taxon>Bacillati</taxon>
        <taxon>Actinomycetota</taxon>
        <taxon>Actinomycetes</taxon>
        <taxon>Kitasatosporales</taxon>
        <taxon>Streptomycetaceae</taxon>
        <taxon>Streptomyces</taxon>
    </lineage>
</organism>
<comment type="caution">
    <text evidence="2">The sequence shown here is derived from an EMBL/GenBank/DDBJ whole genome shotgun (WGS) entry which is preliminary data.</text>
</comment>
<evidence type="ECO:0000313" key="3">
    <source>
        <dbReference type="Proteomes" id="UP000230407"/>
    </source>
</evidence>
<gene>
    <name evidence="2" type="ORF">CUT44_18720</name>
</gene>